<comment type="function">
    <text evidence="9">Part of the twin-arginine translocation (Tat) system that transports large folded proteins containing a characteristic twin-arginine motif in their signal peptide across membranes. TatA could form the protein-conducting channel of the Tat system.</text>
</comment>
<dbReference type="InterPro" id="IPR003369">
    <property type="entry name" value="TatA/B/E"/>
</dbReference>
<proteinExistence type="inferred from homology"/>
<keyword evidence="3 9" id="KW-1003">Cell membrane</keyword>
<organism evidence="11 12">
    <name type="scientific">Pseudidiomarina donghaiensis</name>
    <dbReference type="NCBI Taxonomy" id="519452"/>
    <lineage>
        <taxon>Bacteria</taxon>
        <taxon>Pseudomonadati</taxon>
        <taxon>Pseudomonadota</taxon>
        <taxon>Gammaproteobacteria</taxon>
        <taxon>Alteromonadales</taxon>
        <taxon>Idiomarinaceae</taxon>
        <taxon>Pseudidiomarina</taxon>
    </lineage>
</organism>
<feature type="compositionally biased region" description="Basic and acidic residues" evidence="10">
    <location>
        <begin position="62"/>
        <end position="71"/>
    </location>
</feature>
<keyword evidence="12" id="KW-1185">Reference proteome</keyword>
<keyword evidence="5 9" id="KW-0653">Protein transport</keyword>
<evidence type="ECO:0000256" key="9">
    <source>
        <dbReference type="HAMAP-Rule" id="MF_00236"/>
    </source>
</evidence>
<evidence type="ECO:0000256" key="6">
    <source>
        <dbReference type="ARBA" id="ARBA00022989"/>
    </source>
</evidence>
<keyword evidence="8 9" id="KW-0472">Membrane</keyword>
<dbReference type="OrthoDB" id="7066617at2"/>
<evidence type="ECO:0000313" key="11">
    <source>
        <dbReference type="EMBL" id="RUO48515.1"/>
    </source>
</evidence>
<dbReference type="GO" id="GO:0043953">
    <property type="term" value="P:protein transport by the Tat complex"/>
    <property type="evidence" value="ECO:0007669"/>
    <property type="project" value="UniProtKB-UniRule"/>
</dbReference>
<reference evidence="12" key="1">
    <citation type="journal article" date="2018" name="Front. Microbiol.">
        <title>Genome-Based Analysis Reveals the Taxonomy and Diversity of the Family Idiomarinaceae.</title>
        <authorList>
            <person name="Liu Y."/>
            <person name="Lai Q."/>
            <person name="Shao Z."/>
        </authorList>
    </citation>
    <scope>NUCLEOTIDE SEQUENCE [LARGE SCALE GENOMIC DNA]</scope>
    <source>
        <strain evidence="12">908033</strain>
    </source>
</reference>
<feature type="region of interest" description="Disordered" evidence="10">
    <location>
        <begin position="39"/>
        <end position="71"/>
    </location>
</feature>
<accession>A0A432XII1</accession>
<keyword evidence="7 9" id="KW-0811">Translocation</keyword>
<dbReference type="HAMAP" id="MF_00236">
    <property type="entry name" value="TatA_E"/>
    <property type="match status" value="1"/>
</dbReference>
<dbReference type="GO" id="GO:0033281">
    <property type="term" value="C:TAT protein transport complex"/>
    <property type="evidence" value="ECO:0007669"/>
    <property type="project" value="UniProtKB-UniRule"/>
</dbReference>
<feature type="compositionally biased region" description="Polar residues" evidence="10">
    <location>
        <begin position="52"/>
        <end position="61"/>
    </location>
</feature>
<evidence type="ECO:0000256" key="8">
    <source>
        <dbReference type="ARBA" id="ARBA00023136"/>
    </source>
</evidence>
<dbReference type="EMBL" id="PIPU01000002">
    <property type="protein sequence ID" value="RUO48515.1"/>
    <property type="molecule type" value="Genomic_DNA"/>
</dbReference>
<dbReference type="Proteomes" id="UP000286985">
    <property type="component" value="Unassembled WGS sequence"/>
</dbReference>
<evidence type="ECO:0000256" key="1">
    <source>
        <dbReference type="ARBA" id="ARBA00004162"/>
    </source>
</evidence>
<dbReference type="RefSeq" id="WP_092841074.1">
    <property type="nucleotide sequence ID" value="NZ_FPCF01000005.1"/>
</dbReference>
<dbReference type="Pfam" id="PF02416">
    <property type="entry name" value="TatA_B_E"/>
    <property type="match status" value="1"/>
</dbReference>
<comment type="subcellular location">
    <subcellularLocation>
        <location evidence="1 9">Cell membrane</location>
        <topology evidence="1 9">Single-pass membrane protein</topology>
    </subcellularLocation>
</comment>
<evidence type="ECO:0000256" key="3">
    <source>
        <dbReference type="ARBA" id="ARBA00022475"/>
    </source>
</evidence>
<dbReference type="STRING" id="519452.SAMN04488139_2009"/>
<keyword evidence="2 9" id="KW-0813">Transport</keyword>
<keyword evidence="6 9" id="KW-1133">Transmembrane helix</keyword>
<name>A0A432XII1_9GAMM</name>
<evidence type="ECO:0000313" key="12">
    <source>
        <dbReference type="Proteomes" id="UP000286985"/>
    </source>
</evidence>
<keyword evidence="4 9" id="KW-0812">Transmembrane</keyword>
<dbReference type="NCBIfam" id="TIGR01411">
    <property type="entry name" value="tatAE"/>
    <property type="match status" value="1"/>
</dbReference>
<dbReference type="NCBIfam" id="NF002813">
    <property type="entry name" value="PRK02958.1"/>
    <property type="match status" value="1"/>
</dbReference>
<dbReference type="PANTHER" id="PTHR42982">
    <property type="entry name" value="SEC-INDEPENDENT PROTEIN TRANSLOCASE PROTEIN TATA"/>
    <property type="match status" value="1"/>
</dbReference>
<evidence type="ECO:0000256" key="7">
    <source>
        <dbReference type="ARBA" id="ARBA00023010"/>
    </source>
</evidence>
<dbReference type="AlphaFoldDB" id="A0A432XII1"/>
<dbReference type="PANTHER" id="PTHR42982:SF1">
    <property type="entry name" value="SEC-INDEPENDENT PROTEIN TRANSLOCASE PROTEIN TATA"/>
    <property type="match status" value="1"/>
</dbReference>
<protein>
    <recommendedName>
        <fullName evidence="9">Sec-independent protein translocase protein TatA</fullName>
    </recommendedName>
</protein>
<gene>
    <name evidence="9" type="primary">tatA</name>
    <name evidence="11" type="ORF">CWE24_06975</name>
</gene>
<evidence type="ECO:0000256" key="5">
    <source>
        <dbReference type="ARBA" id="ARBA00022927"/>
    </source>
</evidence>
<feature type="transmembrane region" description="Helical" evidence="9">
    <location>
        <begin position="6"/>
        <end position="24"/>
    </location>
</feature>
<sequence length="71" mass="7857">MGISPWQLLIVLVIIVLIFGTKRLRNIGSDLGSAVKGFKKSVGEDEQEPKQLDSSQQSKTNDSTEKKPEDK</sequence>
<comment type="caution">
    <text evidence="11">The sequence shown here is derived from an EMBL/GenBank/DDBJ whole genome shotgun (WGS) entry which is preliminary data.</text>
</comment>
<evidence type="ECO:0000256" key="10">
    <source>
        <dbReference type="SAM" id="MobiDB-lite"/>
    </source>
</evidence>
<comment type="similarity">
    <text evidence="9">Belongs to the TatA/E family.</text>
</comment>
<evidence type="ECO:0000256" key="4">
    <source>
        <dbReference type="ARBA" id="ARBA00022692"/>
    </source>
</evidence>
<comment type="subunit">
    <text evidence="9">The Tat system comprises two distinct complexes: a TatABC complex, containing multiple copies of TatA, TatB and TatC subunits, and a separate TatA complex, containing only TatA subunits. Substrates initially bind to the TatABC complex, which probably triggers association of the separate TatA complex to form the active translocon.</text>
</comment>
<evidence type="ECO:0000256" key="2">
    <source>
        <dbReference type="ARBA" id="ARBA00022448"/>
    </source>
</evidence>
<dbReference type="Gene3D" id="1.20.5.3310">
    <property type="match status" value="1"/>
</dbReference>
<dbReference type="GO" id="GO:0008320">
    <property type="term" value="F:protein transmembrane transporter activity"/>
    <property type="evidence" value="ECO:0007669"/>
    <property type="project" value="UniProtKB-UniRule"/>
</dbReference>
<dbReference type="InterPro" id="IPR006312">
    <property type="entry name" value="TatA/E"/>
</dbReference>